<gene>
    <name evidence="1" type="ORF">BDN72DRAFT_110967</name>
</gene>
<organism evidence="1 2">
    <name type="scientific">Pluteus cervinus</name>
    <dbReference type="NCBI Taxonomy" id="181527"/>
    <lineage>
        <taxon>Eukaryota</taxon>
        <taxon>Fungi</taxon>
        <taxon>Dikarya</taxon>
        <taxon>Basidiomycota</taxon>
        <taxon>Agaricomycotina</taxon>
        <taxon>Agaricomycetes</taxon>
        <taxon>Agaricomycetidae</taxon>
        <taxon>Agaricales</taxon>
        <taxon>Pluteineae</taxon>
        <taxon>Pluteaceae</taxon>
        <taxon>Pluteus</taxon>
    </lineage>
</organism>
<name>A0ACD3AMV5_9AGAR</name>
<dbReference type="Proteomes" id="UP000308600">
    <property type="component" value="Unassembled WGS sequence"/>
</dbReference>
<sequence length="150" mass="16997">MSRMSSRNNAIQFGNAVYGPTFLGSLEKPSRTRLCQYRENTSLNTEEVFSTKGTLEDLNGDSRYKVIIREMQIKYPRAPINPGDALLNSSGVAYPHVGDAIKDQDCEWRSEQIKYPRTSSRQGAKDNRHFRPSSRISSTGHQAQDRKTAR</sequence>
<dbReference type="EMBL" id="ML208381">
    <property type="protein sequence ID" value="TFK67253.1"/>
    <property type="molecule type" value="Genomic_DNA"/>
</dbReference>
<protein>
    <submittedName>
        <fullName evidence="1">Uncharacterized protein</fullName>
    </submittedName>
</protein>
<proteinExistence type="predicted"/>
<evidence type="ECO:0000313" key="1">
    <source>
        <dbReference type="EMBL" id="TFK67253.1"/>
    </source>
</evidence>
<reference evidence="1 2" key="1">
    <citation type="journal article" date="2019" name="Nat. Ecol. Evol.">
        <title>Megaphylogeny resolves global patterns of mushroom evolution.</title>
        <authorList>
            <person name="Varga T."/>
            <person name="Krizsan K."/>
            <person name="Foldi C."/>
            <person name="Dima B."/>
            <person name="Sanchez-Garcia M."/>
            <person name="Sanchez-Ramirez S."/>
            <person name="Szollosi G.J."/>
            <person name="Szarkandi J.G."/>
            <person name="Papp V."/>
            <person name="Albert L."/>
            <person name="Andreopoulos W."/>
            <person name="Angelini C."/>
            <person name="Antonin V."/>
            <person name="Barry K.W."/>
            <person name="Bougher N.L."/>
            <person name="Buchanan P."/>
            <person name="Buyck B."/>
            <person name="Bense V."/>
            <person name="Catcheside P."/>
            <person name="Chovatia M."/>
            <person name="Cooper J."/>
            <person name="Damon W."/>
            <person name="Desjardin D."/>
            <person name="Finy P."/>
            <person name="Geml J."/>
            <person name="Haridas S."/>
            <person name="Hughes K."/>
            <person name="Justo A."/>
            <person name="Karasinski D."/>
            <person name="Kautmanova I."/>
            <person name="Kiss B."/>
            <person name="Kocsube S."/>
            <person name="Kotiranta H."/>
            <person name="LaButti K.M."/>
            <person name="Lechner B.E."/>
            <person name="Liimatainen K."/>
            <person name="Lipzen A."/>
            <person name="Lukacs Z."/>
            <person name="Mihaltcheva S."/>
            <person name="Morgado L.N."/>
            <person name="Niskanen T."/>
            <person name="Noordeloos M.E."/>
            <person name="Ohm R.A."/>
            <person name="Ortiz-Santana B."/>
            <person name="Ovrebo C."/>
            <person name="Racz N."/>
            <person name="Riley R."/>
            <person name="Savchenko A."/>
            <person name="Shiryaev A."/>
            <person name="Soop K."/>
            <person name="Spirin V."/>
            <person name="Szebenyi C."/>
            <person name="Tomsovsky M."/>
            <person name="Tulloss R.E."/>
            <person name="Uehling J."/>
            <person name="Grigoriev I.V."/>
            <person name="Vagvolgyi C."/>
            <person name="Papp T."/>
            <person name="Martin F.M."/>
            <person name="Miettinen O."/>
            <person name="Hibbett D.S."/>
            <person name="Nagy L.G."/>
        </authorList>
    </citation>
    <scope>NUCLEOTIDE SEQUENCE [LARGE SCALE GENOMIC DNA]</scope>
    <source>
        <strain evidence="1 2">NL-1719</strain>
    </source>
</reference>
<keyword evidence="2" id="KW-1185">Reference proteome</keyword>
<evidence type="ECO:0000313" key="2">
    <source>
        <dbReference type="Proteomes" id="UP000308600"/>
    </source>
</evidence>
<accession>A0ACD3AMV5</accession>